<evidence type="ECO:0000313" key="7">
    <source>
        <dbReference type="Proteomes" id="UP000070456"/>
    </source>
</evidence>
<dbReference type="PROSITE" id="PS51935">
    <property type="entry name" value="NLPC_P60"/>
    <property type="match status" value="1"/>
</dbReference>
<dbReference type="RefSeq" id="WP_068556935.1">
    <property type="nucleotide sequence ID" value="NZ_LOEE01000047.1"/>
</dbReference>
<comment type="caution">
    <text evidence="6">The sequence shown here is derived from an EMBL/GenBank/DDBJ whole genome shotgun (WGS) entry which is preliminary data.</text>
</comment>
<dbReference type="SUPFAM" id="SSF54001">
    <property type="entry name" value="Cysteine proteinases"/>
    <property type="match status" value="1"/>
</dbReference>
<dbReference type="PANTHER" id="PTHR47053">
    <property type="entry name" value="MUREIN DD-ENDOPEPTIDASE MEPH-RELATED"/>
    <property type="match status" value="1"/>
</dbReference>
<dbReference type="Gene3D" id="2.30.30.40">
    <property type="entry name" value="SH3 Domains"/>
    <property type="match status" value="2"/>
</dbReference>
<accession>A0A140L2C3</accession>
<keyword evidence="3 6" id="KW-0378">Hydrolase</keyword>
<name>A0A140L2C3_9FIRM</name>
<dbReference type="EC" id="3.4.22.-" evidence="6"/>
<evidence type="ECO:0000256" key="1">
    <source>
        <dbReference type="ARBA" id="ARBA00007074"/>
    </source>
</evidence>
<dbReference type="InterPro" id="IPR036028">
    <property type="entry name" value="SH3-like_dom_sf"/>
</dbReference>
<dbReference type="SUPFAM" id="SSF50044">
    <property type="entry name" value="SH3-domain"/>
    <property type="match status" value="1"/>
</dbReference>
<dbReference type="Proteomes" id="UP000070456">
    <property type="component" value="Unassembled WGS sequence"/>
</dbReference>
<evidence type="ECO:0000313" key="6">
    <source>
        <dbReference type="EMBL" id="KXG74698.1"/>
    </source>
</evidence>
<dbReference type="InterPro" id="IPR000064">
    <property type="entry name" value="NLP_P60_dom"/>
</dbReference>
<dbReference type="Pfam" id="PF18348">
    <property type="entry name" value="SH3_16"/>
    <property type="match status" value="1"/>
</dbReference>
<dbReference type="Pfam" id="PF00877">
    <property type="entry name" value="NLPC_P60"/>
    <property type="match status" value="1"/>
</dbReference>
<dbReference type="PANTHER" id="PTHR47053:SF1">
    <property type="entry name" value="MUREIN DD-ENDOPEPTIDASE MEPH-RELATED"/>
    <property type="match status" value="1"/>
</dbReference>
<reference evidence="6 7" key="1">
    <citation type="submission" date="2015-12" db="EMBL/GenBank/DDBJ databases">
        <title>Draft genome sequence of the thermoanaerobe Thermotalea metallivorans, an isolate from the runoff channel of the Great Artesian Basin, Australia.</title>
        <authorList>
            <person name="Patel B.K."/>
        </authorList>
    </citation>
    <scope>NUCLEOTIDE SEQUENCE [LARGE SCALE GENOMIC DNA]</scope>
    <source>
        <strain evidence="6 7">B2-1</strain>
    </source>
</reference>
<dbReference type="EMBL" id="LOEE01000047">
    <property type="protein sequence ID" value="KXG74698.1"/>
    <property type="molecule type" value="Genomic_DNA"/>
</dbReference>
<organism evidence="6 7">
    <name type="scientific">Thermotalea metallivorans</name>
    <dbReference type="NCBI Taxonomy" id="520762"/>
    <lineage>
        <taxon>Bacteria</taxon>
        <taxon>Bacillati</taxon>
        <taxon>Bacillota</taxon>
        <taxon>Clostridia</taxon>
        <taxon>Peptostreptococcales</taxon>
        <taxon>Thermotaleaceae</taxon>
        <taxon>Thermotalea</taxon>
    </lineage>
</organism>
<evidence type="ECO:0000259" key="5">
    <source>
        <dbReference type="PROSITE" id="PS51935"/>
    </source>
</evidence>
<keyword evidence="2" id="KW-0645">Protease</keyword>
<dbReference type="InterPro" id="IPR041382">
    <property type="entry name" value="SH3_16"/>
</dbReference>
<dbReference type="STRING" id="520762.AN619_22050"/>
<dbReference type="OrthoDB" id="9808890at2"/>
<protein>
    <submittedName>
        <fullName evidence="6">Dipeptidyl-peptidase 6</fullName>
        <ecNumber evidence="6">3.4.22.-</ecNumber>
    </submittedName>
</protein>
<gene>
    <name evidence="6" type="ORF">AN619_22050</name>
</gene>
<dbReference type="InterPro" id="IPR051202">
    <property type="entry name" value="Peptidase_C40"/>
</dbReference>
<dbReference type="InterPro" id="IPR038765">
    <property type="entry name" value="Papain-like_cys_pep_sf"/>
</dbReference>
<dbReference type="GO" id="GO:0008234">
    <property type="term" value="F:cysteine-type peptidase activity"/>
    <property type="evidence" value="ECO:0007669"/>
    <property type="project" value="UniProtKB-KW"/>
</dbReference>
<dbReference type="Gene3D" id="3.90.1720.10">
    <property type="entry name" value="endopeptidase domain like (from Nostoc punctiforme)"/>
    <property type="match status" value="1"/>
</dbReference>
<evidence type="ECO:0000256" key="2">
    <source>
        <dbReference type="ARBA" id="ARBA00022670"/>
    </source>
</evidence>
<dbReference type="AlphaFoldDB" id="A0A140L2C3"/>
<comment type="similarity">
    <text evidence="1">Belongs to the peptidase C40 family.</text>
</comment>
<sequence length="274" mass="31687">MTGFVNEWAIIRNTLVPVMKDPHFQSEQADEGLFGMVVQIKGEAKDGWLYVKTHYDYYGYMHKDHLLIDREEALRWKEKANHFLIYAMADVMAEPKYATYPVAFLTRGALVQVEDKIEKDWIQVILPYGRKGWIRKNFVRKMEKISPQNHENQLRENLVDMALSYLGTQYRWGGKSPMGIDCSGLCSMAYMLNGIIIYRDAVLKEEYMRKIEREDMKPGDLLFFPGHVAMYIGDDRYVHATGREGSVVINSLNPAHGDYREDLAKNITGIGTIF</sequence>
<proteinExistence type="inferred from homology"/>
<feature type="domain" description="NlpC/P60" evidence="5">
    <location>
        <begin position="152"/>
        <end position="271"/>
    </location>
</feature>
<keyword evidence="7" id="KW-1185">Reference proteome</keyword>
<evidence type="ECO:0000256" key="4">
    <source>
        <dbReference type="ARBA" id="ARBA00022807"/>
    </source>
</evidence>
<dbReference type="GO" id="GO:0006508">
    <property type="term" value="P:proteolysis"/>
    <property type="evidence" value="ECO:0007669"/>
    <property type="project" value="UniProtKB-KW"/>
</dbReference>
<keyword evidence="4" id="KW-0788">Thiol protease</keyword>
<evidence type="ECO:0000256" key="3">
    <source>
        <dbReference type="ARBA" id="ARBA00022801"/>
    </source>
</evidence>